<gene>
    <name evidence="3" type="ORF">H8R91_04285</name>
</gene>
<dbReference type="SMART" id="SM00470">
    <property type="entry name" value="ParB"/>
    <property type="match status" value="1"/>
</dbReference>
<dbReference type="SUPFAM" id="SSF110849">
    <property type="entry name" value="ParB/Sulfiredoxin"/>
    <property type="match status" value="1"/>
</dbReference>
<protein>
    <submittedName>
        <fullName evidence="3">ParB/RepB/Spo0J family partition protein</fullName>
    </submittedName>
</protein>
<dbReference type="InterPro" id="IPR050336">
    <property type="entry name" value="Chromosome_partition/occlusion"/>
</dbReference>
<comment type="caution">
    <text evidence="3">The sequence shown here is derived from an EMBL/GenBank/DDBJ whole genome shotgun (WGS) entry which is preliminary data.</text>
</comment>
<dbReference type="Proteomes" id="UP000636755">
    <property type="component" value="Unassembled WGS sequence"/>
</dbReference>
<sequence length="417" mass="47864">MPDFFKPKKQILKTPEQAYSELLGGSTENQVVEIDISLIDEIDDQPQSIHQDKIENIAESMKHIGQIDPVTVVKSKKEGRYVLLAGRHRKRACLLNGQKSVKAIIKSETDPDKQRLILLATNNDRNTDYLPSELAFSYAEQSELLKKLGSKSTVSAIAEQNNTNRKAVHRHIRLTYLIKPLLNKVDSGAITVGAGYELSFLSEEQQISLLNFILNNASVCQKIDKDIARRIRLEPDNLQEIFYQKVDVPVLFEEEADIEEENIEIEPLKAEKEKVNNSSEKAINPEPNNHKCPTVGHLKEKEQLPNELTMTLSATVLNCTSSVLKYYATAFPTTAESVNMFSQRFKNFSANGNTQNYVPYQEYQNCEYKLKFLKKQLEFYLNNNKYTVAYNELDEFIRRYLRKFFPKEKLIELISNT</sequence>
<reference evidence="3 4" key="1">
    <citation type="submission" date="2020-08" db="EMBL/GenBank/DDBJ databases">
        <title>Genome public.</title>
        <authorList>
            <person name="Liu C."/>
            <person name="Sun Q."/>
        </authorList>
    </citation>
    <scope>NUCLEOTIDE SEQUENCE [LARGE SCALE GENOMIC DNA]</scope>
    <source>
        <strain evidence="3 4">NSJ-71</strain>
    </source>
</reference>
<dbReference type="EMBL" id="JACOPS010000002">
    <property type="protein sequence ID" value="MBC5727753.1"/>
    <property type="molecule type" value="Genomic_DNA"/>
</dbReference>
<proteinExistence type="inferred from homology"/>
<dbReference type="PANTHER" id="PTHR33375">
    <property type="entry name" value="CHROMOSOME-PARTITIONING PROTEIN PARB-RELATED"/>
    <property type="match status" value="1"/>
</dbReference>
<organism evidence="3 4">
    <name type="scientific">Ruminococcus intestinalis</name>
    <dbReference type="NCBI Taxonomy" id="2763066"/>
    <lineage>
        <taxon>Bacteria</taxon>
        <taxon>Bacillati</taxon>
        <taxon>Bacillota</taxon>
        <taxon>Clostridia</taxon>
        <taxon>Eubacteriales</taxon>
        <taxon>Oscillospiraceae</taxon>
        <taxon>Ruminococcus</taxon>
    </lineage>
</organism>
<dbReference type="Pfam" id="PF02195">
    <property type="entry name" value="ParB_N"/>
    <property type="match status" value="1"/>
</dbReference>
<dbReference type="PANTHER" id="PTHR33375:SF1">
    <property type="entry name" value="CHROMOSOME-PARTITIONING PROTEIN PARB-RELATED"/>
    <property type="match status" value="1"/>
</dbReference>
<dbReference type="Gene3D" id="3.90.1530.10">
    <property type="entry name" value="Conserved hypothetical protein from pyrococcus furiosus pfu- 392566-001, ParB domain"/>
    <property type="match status" value="1"/>
</dbReference>
<dbReference type="InterPro" id="IPR004437">
    <property type="entry name" value="ParB/RepB/Spo0J"/>
</dbReference>
<evidence type="ECO:0000259" key="2">
    <source>
        <dbReference type="SMART" id="SM00470"/>
    </source>
</evidence>
<keyword evidence="4" id="KW-1185">Reference proteome</keyword>
<evidence type="ECO:0000313" key="3">
    <source>
        <dbReference type="EMBL" id="MBC5727753.1"/>
    </source>
</evidence>
<dbReference type="InterPro" id="IPR036086">
    <property type="entry name" value="ParB/Sulfiredoxin_sf"/>
</dbReference>
<dbReference type="SUPFAM" id="SSF109709">
    <property type="entry name" value="KorB DNA-binding domain-like"/>
    <property type="match status" value="1"/>
</dbReference>
<evidence type="ECO:0000313" key="4">
    <source>
        <dbReference type="Proteomes" id="UP000636755"/>
    </source>
</evidence>
<name>A0ABR7HJQ4_9FIRM</name>
<comment type="similarity">
    <text evidence="1">Belongs to the ParB family.</text>
</comment>
<dbReference type="Gene3D" id="1.10.10.2830">
    <property type="match status" value="1"/>
</dbReference>
<evidence type="ECO:0000256" key="1">
    <source>
        <dbReference type="ARBA" id="ARBA00006295"/>
    </source>
</evidence>
<accession>A0ABR7HJQ4</accession>
<dbReference type="NCBIfam" id="TIGR00180">
    <property type="entry name" value="parB_part"/>
    <property type="match status" value="1"/>
</dbReference>
<dbReference type="RefSeq" id="WP_186935024.1">
    <property type="nucleotide sequence ID" value="NZ_JACOPS010000002.1"/>
</dbReference>
<feature type="domain" description="ParB-like N-terminal" evidence="2">
    <location>
        <begin position="32"/>
        <end position="123"/>
    </location>
</feature>
<dbReference type="InterPro" id="IPR003115">
    <property type="entry name" value="ParB_N"/>
</dbReference>